<proteinExistence type="predicted"/>
<dbReference type="Gene3D" id="1.10.30.10">
    <property type="entry name" value="High mobility group box domain"/>
    <property type="match status" value="1"/>
</dbReference>
<dbReference type="SUPFAM" id="SSF47095">
    <property type="entry name" value="HMG-box"/>
    <property type="match status" value="1"/>
</dbReference>
<evidence type="ECO:0000313" key="2">
    <source>
        <dbReference type="EMBL" id="CAD7283857.1"/>
    </source>
</evidence>
<dbReference type="GO" id="GO:0000978">
    <property type="term" value="F:RNA polymerase II cis-regulatory region sequence-specific DNA binding"/>
    <property type="evidence" value="ECO:0007669"/>
    <property type="project" value="TreeGrafter"/>
</dbReference>
<dbReference type="GO" id="GO:0001228">
    <property type="term" value="F:DNA-binding transcription activator activity, RNA polymerase II-specific"/>
    <property type="evidence" value="ECO:0007669"/>
    <property type="project" value="TreeGrafter"/>
</dbReference>
<dbReference type="OrthoDB" id="6247875at2759"/>
<dbReference type="PANTHER" id="PTHR10270">
    <property type="entry name" value="SOX TRANSCRIPTION FACTOR"/>
    <property type="match status" value="1"/>
</dbReference>
<feature type="region of interest" description="Disordered" evidence="1">
    <location>
        <begin position="206"/>
        <end position="226"/>
    </location>
</feature>
<protein>
    <submittedName>
        <fullName evidence="2">Uncharacterized protein</fullName>
    </submittedName>
</protein>
<dbReference type="EMBL" id="OA888340">
    <property type="protein sequence ID" value="CAD7283857.1"/>
    <property type="molecule type" value="Genomic_DNA"/>
</dbReference>
<dbReference type="GO" id="GO:0000122">
    <property type="term" value="P:negative regulation of transcription by RNA polymerase II"/>
    <property type="evidence" value="ECO:0007669"/>
    <property type="project" value="TreeGrafter"/>
</dbReference>
<name>A0A7R9GJW8_9CRUS</name>
<dbReference type="GO" id="GO:0005634">
    <property type="term" value="C:nucleus"/>
    <property type="evidence" value="ECO:0007669"/>
    <property type="project" value="TreeGrafter"/>
</dbReference>
<dbReference type="EMBL" id="CAJPEX010006303">
    <property type="protein sequence ID" value="CAG0924009.1"/>
    <property type="molecule type" value="Genomic_DNA"/>
</dbReference>
<dbReference type="AlphaFoldDB" id="A0A7R9GJW8"/>
<reference evidence="2" key="1">
    <citation type="submission" date="2020-11" db="EMBL/GenBank/DDBJ databases">
        <authorList>
            <person name="Tran Van P."/>
        </authorList>
    </citation>
    <scope>NUCLEOTIDE SEQUENCE</scope>
</reference>
<keyword evidence="3" id="KW-1185">Reference proteome</keyword>
<gene>
    <name evidence="2" type="ORF">NMOB1V02_LOCUS11467</name>
</gene>
<dbReference type="Proteomes" id="UP000678499">
    <property type="component" value="Unassembled WGS sequence"/>
</dbReference>
<feature type="region of interest" description="Disordered" evidence="1">
    <location>
        <begin position="80"/>
        <end position="161"/>
    </location>
</feature>
<feature type="compositionally biased region" description="Low complexity" evidence="1">
    <location>
        <begin position="146"/>
        <end position="160"/>
    </location>
</feature>
<dbReference type="InterPro" id="IPR050140">
    <property type="entry name" value="SRY-related_HMG-box_TF-like"/>
</dbReference>
<evidence type="ECO:0000313" key="3">
    <source>
        <dbReference type="Proteomes" id="UP000678499"/>
    </source>
</evidence>
<sequence length="264" mass="28037">MRRNFSSGDVGLLNGNASDLESTADLRISESFLYSSSSKIVSVREKEFNGFLLLLLRRRLDDAEKKPFIEEAERLRKIHKNEHPDYKYQPRRRKGHEPTQNSPPGRHRPASLSTNKKGASKANALDGSATGPVLPTARKRPMNLDSGCSSKASTGSSKSCDVSPSSAQILSACAVAATANVTNIITINNGAPPPPPSHAAAIANSNSSVGNINNNHNNSGAGSVSPGSAAAAAVVSSNVDARCSAFVNKSHDFYRGSYLHGHRF</sequence>
<dbReference type="InterPro" id="IPR036910">
    <property type="entry name" value="HMG_box_dom_sf"/>
</dbReference>
<organism evidence="2">
    <name type="scientific">Notodromas monacha</name>
    <dbReference type="NCBI Taxonomy" id="399045"/>
    <lineage>
        <taxon>Eukaryota</taxon>
        <taxon>Metazoa</taxon>
        <taxon>Ecdysozoa</taxon>
        <taxon>Arthropoda</taxon>
        <taxon>Crustacea</taxon>
        <taxon>Oligostraca</taxon>
        <taxon>Ostracoda</taxon>
        <taxon>Podocopa</taxon>
        <taxon>Podocopida</taxon>
        <taxon>Cypridocopina</taxon>
        <taxon>Cypridoidea</taxon>
        <taxon>Cyprididae</taxon>
        <taxon>Notodromas</taxon>
    </lineage>
</organism>
<dbReference type="GO" id="GO:0030182">
    <property type="term" value="P:neuron differentiation"/>
    <property type="evidence" value="ECO:0007669"/>
    <property type="project" value="TreeGrafter"/>
</dbReference>
<dbReference type="GO" id="GO:0007420">
    <property type="term" value="P:brain development"/>
    <property type="evidence" value="ECO:0007669"/>
    <property type="project" value="TreeGrafter"/>
</dbReference>
<evidence type="ECO:0000256" key="1">
    <source>
        <dbReference type="SAM" id="MobiDB-lite"/>
    </source>
</evidence>
<accession>A0A7R9GJW8</accession>
<dbReference type="PANTHER" id="PTHR10270:SF323">
    <property type="entry name" value="TRANSCRIPTION FACTOR SOX-14-RELATED"/>
    <property type="match status" value="1"/>
</dbReference>